<dbReference type="RefSeq" id="WP_072987958.1">
    <property type="nucleotide sequence ID" value="NZ_FQZB01000010.1"/>
</dbReference>
<dbReference type="AlphaFoldDB" id="A0A1M6LT90"/>
<dbReference type="OrthoDB" id="1677987at2"/>
<evidence type="ECO:0000313" key="1">
    <source>
        <dbReference type="EMBL" id="SHJ74409.1"/>
    </source>
</evidence>
<name>A0A1M6LT90_9CLOT</name>
<sequence length="224" mass="26275">MHSIYNSLNYWEKKFRANKTIKAKIFNDEELTHKTVYLHYVVFNRKSGIESVWMPLPNVTSLLGFIQYCFLPEAFYKWFEGKDSVVKKIPDLSVDTIVSLAASSGKVDKDEIQQMKKQVAEIKAMWKLPSKDLMRKIKVFAKEFNRKWIGNNSEFLYLNVYKNSEELGNFVVNTNIQTDFSKSFEEKIGLSESEWLDLCKNPLKDKSTQEKFKNILYKHLSDVV</sequence>
<reference evidence="1 2" key="1">
    <citation type="submission" date="2016-11" db="EMBL/GenBank/DDBJ databases">
        <authorList>
            <person name="Jaros S."/>
            <person name="Januszkiewicz K."/>
            <person name="Wedrychowicz H."/>
        </authorList>
    </citation>
    <scope>NUCLEOTIDE SEQUENCE [LARGE SCALE GENOMIC DNA]</scope>
    <source>
        <strain evidence="1 2">DSM 21758</strain>
    </source>
</reference>
<proteinExistence type="predicted"/>
<dbReference type="EMBL" id="FQZB01000010">
    <property type="protein sequence ID" value="SHJ74409.1"/>
    <property type="molecule type" value="Genomic_DNA"/>
</dbReference>
<organism evidence="1 2">
    <name type="scientific">Clostridium cavendishii DSM 21758</name>
    <dbReference type="NCBI Taxonomy" id="1121302"/>
    <lineage>
        <taxon>Bacteria</taxon>
        <taxon>Bacillati</taxon>
        <taxon>Bacillota</taxon>
        <taxon>Clostridia</taxon>
        <taxon>Eubacteriales</taxon>
        <taxon>Clostridiaceae</taxon>
        <taxon>Clostridium</taxon>
    </lineage>
</organism>
<keyword evidence="2" id="KW-1185">Reference proteome</keyword>
<gene>
    <name evidence="1" type="ORF">SAMN02745163_02487</name>
</gene>
<evidence type="ECO:0000313" key="2">
    <source>
        <dbReference type="Proteomes" id="UP000184310"/>
    </source>
</evidence>
<dbReference type="Proteomes" id="UP000184310">
    <property type="component" value="Unassembled WGS sequence"/>
</dbReference>
<protein>
    <submittedName>
        <fullName evidence="1">Uncharacterized protein</fullName>
    </submittedName>
</protein>
<accession>A0A1M6LT90</accession>